<dbReference type="RefSeq" id="WP_158601297.1">
    <property type="nucleotide sequence ID" value="NZ_DALYPK010000003.1"/>
</dbReference>
<accession>A0AA41WPJ4</accession>
<comment type="caution">
    <text evidence="2">The sequence shown here is derived from an EMBL/GenBank/DDBJ whole genome shotgun (WGS) entry which is preliminary data.</text>
</comment>
<feature type="compositionally biased region" description="Basic and acidic residues" evidence="1">
    <location>
        <begin position="1"/>
        <end position="12"/>
    </location>
</feature>
<sequence>MQDERDPNDPKSQEPLPGDPDGASIDDAPMSEPDNGELTDEDVDMFEDDPDIPRV</sequence>
<proteinExistence type="predicted"/>
<evidence type="ECO:0000256" key="1">
    <source>
        <dbReference type="SAM" id="MobiDB-lite"/>
    </source>
</evidence>
<dbReference type="GeneID" id="84611493"/>
<dbReference type="EMBL" id="JAMYBS010000013">
    <property type="protein sequence ID" value="MCO7545581.1"/>
    <property type="molecule type" value="Genomic_DNA"/>
</dbReference>
<organism evidence="2 3">
    <name type="scientific">Stutzerimonas nitrititolerans</name>
    <dbReference type="NCBI Taxonomy" id="2482751"/>
    <lineage>
        <taxon>Bacteria</taxon>
        <taxon>Pseudomonadati</taxon>
        <taxon>Pseudomonadota</taxon>
        <taxon>Gammaproteobacteria</taxon>
        <taxon>Pseudomonadales</taxon>
        <taxon>Pseudomonadaceae</taxon>
        <taxon>Stutzerimonas</taxon>
    </lineage>
</organism>
<reference evidence="2" key="1">
    <citation type="submission" date="2022-06" db="EMBL/GenBank/DDBJ databases">
        <title>Detection of beta-lactamases in bacteria of animal origin.</title>
        <authorList>
            <person name="Mlynarcik P."/>
            <person name="Zdarska V."/>
            <person name="Chudobova H."/>
            <person name="Prochazkova P."/>
            <person name="Hricova K."/>
            <person name="Mezerova K."/>
            <person name="Bardon J."/>
            <person name="Dolejska M."/>
            <person name="Sukkar I."/>
            <person name="Kolar M."/>
        </authorList>
    </citation>
    <scope>NUCLEOTIDE SEQUENCE</scope>
    <source>
        <strain evidence="2">S 300-3</strain>
    </source>
</reference>
<dbReference type="Proteomes" id="UP001165292">
    <property type="component" value="Unassembled WGS sequence"/>
</dbReference>
<name>A0AA41WPJ4_9GAMM</name>
<feature type="region of interest" description="Disordered" evidence="1">
    <location>
        <begin position="1"/>
        <end position="55"/>
    </location>
</feature>
<protein>
    <submittedName>
        <fullName evidence="2">Uncharacterized protein</fullName>
    </submittedName>
</protein>
<evidence type="ECO:0000313" key="3">
    <source>
        <dbReference type="Proteomes" id="UP001165292"/>
    </source>
</evidence>
<gene>
    <name evidence="2" type="ORF">NJF43_12535</name>
</gene>
<evidence type="ECO:0000313" key="2">
    <source>
        <dbReference type="EMBL" id="MCO7545581.1"/>
    </source>
</evidence>
<dbReference type="AlphaFoldDB" id="A0AA41WPJ4"/>
<feature type="compositionally biased region" description="Acidic residues" evidence="1">
    <location>
        <begin position="34"/>
        <end position="55"/>
    </location>
</feature>